<organism evidence="2 3">
    <name type="scientific">Candidatus Harrisonbacteria bacterium CG10_big_fil_rev_8_21_14_0_10_49_15</name>
    <dbReference type="NCBI Taxonomy" id="1974587"/>
    <lineage>
        <taxon>Bacteria</taxon>
        <taxon>Candidatus Harrisoniibacteriota</taxon>
    </lineage>
</organism>
<name>A0A2H0ULJ4_9BACT</name>
<reference evidence="3" key="1">
    <citation type="submission" date="2017-09" db="EMBL/GenBank/DDBJ databases">
        <title>Depth-based differentiation of microbial function through sediment-hosted aquifers and enrichment of novel symbionts in the deep terrestrial subsurface.</title>
        <authorList>
            <person name="Probst A.J."/>
            <person name="Ladd B."/>
            <person name="Jarett J.K."/>
            <person name="Geller-Mcgrath D.E."/>
            <person name="Sieber C.M.K."/>
            <person name="Emerson J.B."/>
            <person name="Anantharaman K."/>
            <person name="Thomas B.C."/>
            <person name="Malmstrom R."/>
            <person name="Stieglmeier M."/>
            <person name="Klingl A."/>
            <person name="Woyke T."/>
            <person name="Ryan C.M."/>
            <person name="Banfield J.F."/>
        </authorList>
    </citation>
    <scope>NUCLEOTIDE SEQUENCE [LARGE SCALE GENOMIC DNA]</scope>
</reference>
<gene>
    <name evidence="2" type="ORF">COU11_01195</name>
</gene>
<dbReference type="EMBL" id="PFBD01000009">
    <property type="protein sequence ID" value="PIR87289.1"/>
    <property type="molecule type" value="Genomic_DNA"/>
</dbReference>
<comment type="caution">
    <text evidence="2">The sequence shown here is derived from an EMBL/GenBank/DDBJ whole genome shotgun (WGS) entry which is preliminary data.</text>
</comment>
<keyword evidence="1" id="KW-1133">Transmembrane helix</keyword>
<protein>
    <submittedName>
        <fullName evidence="2">Uncharacterized protein</fullName>
    </submittedName>
</protein>
<feature type="transmembrane region" description="Helical" evidence="1">
    <location>
        <begin position="6"/>
        <end position="25"/>
    </location>
</feature>
<keyword evidence="1" id="KW-0472">Membrane</keyword>
<evidence type="ECO:0000313" key="3">
    <source>
        <dbReference type="Proteomes" id="UP000229526"/>
    </source>
</evidence>
<sequence>MKKILAYLSIITATTAILLVGYAVVASAQMKDFSLGIQIVDHGCGREFGGIQKTANFSSEDPNLASKFAT</sequence>
<proteinExistence type="predicted"/>
<feature type="non-terminal residue" evidence="2">
    <location>
        <position position="70"/>
    </location>
</feature>
<dbReference type="Proteomes" id="UP000229526">
    <property type="component" value="Unassembled WGS sequence"/>
</dbReference>
<evidence type="ECO:0000256" key="1">
    <source>
        <dbReference type="SAM" id="Phobius"/>
    </source>
</evidence>
<keyword evidence="1" id="KW-0812">Transmembrane</keyword>
<evidence type="ECO:0000313" key="2">
    <source>
        <dbReference type="EMBL" id="PIR87289.1"/>
    </source>
</evidence>
<dbReference type="AlphaFoldDB" id="A0A2H0ULJ4"/>
<accession>A0A2H0ULJ4</accession>